<feature type="transmembrane region" description="Helical" evidence="7">
    <location>
        <begin position="50"/>
        <end position="71"/>
    </location>
</feature>
<dbReference type="InterPro" id="IPR039421">
    <property type="entry name" value="Type_1_exporter"/>
</dbReference>
<keyword evidence="2 7" id="KW-0812">Transmembrane</keyword>
<dbReference type="GO" id="GO:0016887">
    <property type="term" value="F:ATP hydrolysis activity"/>
    <property type="evidence" value="ECO:0007669"/>
    <property type="project" value="InterPro"/>
</dbReference>
<dbReference type="SUPFAM" id="SSF52540">
    <property type="entry name" value="P-loop containing nucleoside triphosphate hydrolases"/>
    <property type="match status" value="1"/>
</dbReference>
<sequence length="575" mass="64389">MIRKYLKPYRLRIFLGGGIKFLGSVTELFLPYLLAGLIDKAVPSHNIQAIYKYGGLMAAASIICWLSNIIANRMASWTAAQAAKKIRTDLFSRIMFLSVHQIDEFTVPSLESRLTSDTYNVHRFMAVIQRMGIRAPMLFSGGIFFCFIQNLKLAFILLMLLPPIMLITFMFSKKIFPLFKNVQLKLDVMTRIVRENISGIRIIKAMDKTYEETKRFKKSSDDVSDAETRAAVLAAKTNPLINLILNLGIVMVILTGAFMINKGDLQTGVLMSFLSYFIQIANSLLAFNRMFAVYNKAASSSFRIAEVLNAPYESVIGNAVLKADENIPLLKFENVSFTYDKSERTERASLSDISFSLDKGKILGIIGATGSGKSTLIKLIEGLYFPDKGKIFWKGKEINTENISKVRQNISAVFQNDFLYSASFSDNITLGRDITMSEIENAVKTAQAFDFITKKGGWEYNLSSKASDLSGGQRQRLLLARALACPCELLILDDATSALDYETDAKFRKELKGYFKNKNLAIIIAAQRISSIKHADIILVLRDGKIIASGNHLKLLRECSLYSEIYENQMGSLII</sequence>
<gene>
    <name evidence="10" type="ORF">IFE08_03560</name>
</gene>
<dbReference type="GO" id="GO:0005886">
    <property type="term" value="C:plasma membrane"/>
    <property type="evidence" value="ECO:0007669"/>
    <property type="project" value="UniProtKB-SubCell"/>
</dbReference>
<feature type="transmembrane region" description="Helical" evidence="7">
    <location>
        <begin position="154"/>
        <end position="171"/>
    </location>
</feature>
<dbReference type="InterPro" id="IPR027417">
    <property type="entry name" value="P-loop_NTPase"/>
</dbReference>
<evidence type="ECO:0000313" key="11">
    <source>
        <dbReference type="Proteomes" id="UP000593915"/>
    </source>
</evidence>
<dbReference type="RefSeq" id="WP_194076958.1">
    <property type="nucleotide sequence ID" value="NZ_CP061839.1"/>
</dbReference>
<organism evidence="10 11">
    <name type="scientific">Treponema pedis</name>
    <dbReference type="NCBI Taxonomy" id="409322"/>
    <lineage>
        <taxon>Bacteria</taxon>
        <taxon>Pseudomonadati</taxon>
        <taxon>Spirochaetota</taxon>
        <taxon>Spirochaetia</taxon>
        <taxon>Spirochaetales</taxon>
        <taxon>Treponemataceae</taxon>
        <taxon>Treponema</taxon>
    </lineage>
</organism>
<comment type="subcellular location">
    <subcellularLocation>
        <location evidence="1">Cell membrane</location>
        <topology evidence="1">Multi-pass membrane protein</topology>
    </subcellularLocation>
</comment>
<feature type="transmembrane region" description="Helical" evidence="7">
    <location>
        <begin position="266"/>
        <end position="287"/>
    </location>
</feature>
<dbReference type="AlphaFoldDB" id="A0A7S6WQI2"/>
<keyword evidence="3" id="KW-0547">Nucleotide-binding</keyword>
<dbReference type="PROSITE" id="PS50929">
    <property type="entry name" value="ABC_TM1F"/>
    <property type="match status" value="1"/>
</dbReference>
<evidence type="ECO:0000256" key="7">
    <source>
        <dbReference type="SAM" id="Phobius"/>
    </source>
</evidence>
<evidence type="ECO:0000256" key="1">
    <source>
        <dbReference type="ARBA" id="ARBA00004651"/>
    </source>
</evidence>
<proteinExistence type="predicted"/>
<evidence type="ECO:0000256" key="5">
    <source>
        <dbReference type="ARBA" id="ARBA00022989"/>
    </source>
</evidence>
<keyword evidence="4 10" id="KW-0067">ATP-binding</keyword>
<evidence type="ECO:0000259" key="9">
    <source>
        <dbReference type="PROSITE" id="PS50929"/>
    </source>
</evidence>
<dbReference type="PROSITE" id="PS50893">
    <property type="entry name" value="ABC_TRANSPORTER_2"/>
    <property type="match status" value="1"/>
</dbReference>
<evidence type="ECO:0000256" key="4">
    <source>
        <dbReference type="ARBA" id="ARBA00022840"/>
    </source>
</evidence>
<dbReference type="Gene3D" id="1.20.1560.10">
    <property type="entry name" value="ABC transporter type 1, transmembrane domain"/>
    <property type="match status" value="1"/>
</dbReference>
<feature type="domain" description="ABC transmembrane type-1" evidence="9">
    <location>
        <begin position="14"/>
        <end position="296"/>
    </location>
</feature>
<keyword evidence="5 7" id="KW-1133">Transmembrane helix</keyword>
<evidence type="ECO:0000259" key="8">
    <source>
        <dbReference type="PROSITE" id="PS50893"/>
    </source>
</evidence>
<dbReference type="PROSITE" id="PS00211">
    <property type="entry name" value="ABC_TRANSPORTER_1"/>
    <property type="match status" value="1"/>
</dbReference>
<dbReference type="InterPro" id="IPR003439">
    <property type="entry name" value="ABC_transporter-like_ATP-bd"/>
</dbReference>
<dbReference type="InterPro" id="IPR017871">
    <property type="entry name" value="ABC_transporter-like_CS"/>
</dbReference>
<dbReference type="PANTHER" id="PTHR43394:SF1">
    <property type="entry name" value="ATP-BINDING CASSETTE SUB-FAMILY B MEMBER 10, MITOCHONDRIAL"/>
    <property type="match status" value="1"/>
</dbReference>
<name>A0A7S6WQI2_9SPIR</name>
<feature type="transmembrane region" description="Helical" evidence="7">
    <location>
        <begin position="131"/>
        <end position="148"/>
    </location>
</feature>
<dbReference type="PANTHER" id="PTHR43394">
    <property type="entry name" value="ATP-DEPENDENT PERMEASE MDL1, MITOCHONDRIAL"/>
    <property type="match status" value="1"/>
</dbReference>
<dbReference type="SMART" id="SM00382">
    <property type="entry name" value="AAA"/>
    <property type="match status" value="1"/>
</dbReference>
<feature type="transmembrane region" description="Helical" evidence="7">
    <location>
        <begin position="240"/>
        <end position="260"/>
    </location>
</feature>
<evidence type="ECO:0000256" key="3">
    <source>
        <dbReference type="ARBA" id="ARBA00022741"/>
    </source>
</evidence>
<keyword evidence="6 7" id="KW-0472">Membrane</keyword>
<dbReference type="Gene3D" id="3.40.50.300">
    <property type="entry name" value="P-loop containing nucleotide triphosphate hydrolases"/>
    <property type="match status" value="1"/>
</dbReference>
<evidence type="ECO:0000256" key="6">
    <source>
        <dbReference type="ARBA" id="ARBA00023136"/>
    </source>
</evidence>
<dbReference type="InterPro" id="IPR011527">
    <property type="entry name" value="ABC1_TM_dom"/>
</dbReference>
<feature type="domain" description="ABC transporter" evidence="8">
    <location>
        <begin position="330"/>
        <end position="568"/>
    </location>
</feature>
<dbReference type="Pfam" id="PF00664">
    <property type="entry name" value="ABC_membrane"/>
    <property type="match status" value="1"/>
</dbReference>
<dbReference type="GO" id="GO:0005524">
    <property type="term" value="F:ATP binding"/>
    <property type="evidence" value="ECO:0007669"/>
    <property type="project" value="UniProtKB-KW"/>
</dbReference>
<feature type="transmembrane region" description="Helical" evidence="7">
    <location>
        <begin position="21"/>
        <end position="38"/>
    </location>
</feature>
<dbReference type="CDD" id="cd18548">
    <property type="entry name" value="ABC_6TM_Tm287_like"/>
    <property type="match status" value="1"/>
</dbReference>
<protein>
    <submittedName>
        <fullName evidence="10">ABC transporter ATP-binding protein</fullName>
    </submittedName>
</protein>
<dbReference type="GO" id="GO:0015421">
    <property type="term" value="F:ABC-type oligopeptide transporter activity"/>
    <property type="evidence" value="ECO:0007669"/>
    <property type="project" value="TreeGrafter"/>
</dbReference>
<evidence type="ECO:0000313" key="10">
    <source>
        <dbReference type="EMBL" id="QOW61478.1"/>
    </source>
</evidence>
<dbReference type="SUPFAM" id="SSF90123">
    <property type="entry name" value="ABC transporter transmembrane region"/>
    <property type="match status" value="1"/>
</dbReference>
<dbReference type="InterPro" id="IPR003593">
    <property type="entry name" value="AAA+_ATPase"/>
</dbReference>
<dbReference type="EMBL" id="CP061839">
    <property type="protein sequence ID" value="QOW61478.1"/>
    <property type="molecule type" value="Genomic_DNA"/>
</dbReference>
<accession>A0A7S6WQI2</accession>
<evidence type="ECO:0000256" key="2">
    <source>
        <dbReference type="ARBA" id="ARBA00022692"/>
    </source>
</evidence>
<dbReference type="Proteomes" id="UP000593915">
    <property type="component" value="Chromosome"/>
</dbReference>
<reference evidence="10 11" key="1">
    <citation type="submission" date="2020-09" db="EMBL/GenBank/DDBJ databases">
        <title>Characterization of Treponema spp. from bovine digital dermatitis in Korea.</title>
        <authorList>
            <person name="Espiritu H.M."/>
            <person name="Cho Y.I."/>
            <person name="Mamuad L."/>
        </authorList>
    </citation>
    <scope>NUCLEOTIDE SEQUENCE [LARGE SCALE GENOMIC DNA]</scope>
    <source>
        <strain evidence="10 11">KS1</strain>
    </source>
</reference>
<dbReference type="Pfam" id="PF00005">
    <property type="entry name" value="ABC_tran"/>
    <property type="match status" value="1"/>
</dbReference>
<dbReference type="InterPro" id="IPR036640">
    <property type="entry name" value="ABC1_TM_sf"/>
</dbReference>